<organism evidence="4">
    <name type="scientific">Candidatus Kentrum sp. FM</name>
    <dbReference type="NCBI Taxonomy" id="2126340"/>
    <lineage>
        <taxon>Bacteria</taxon>
        <taxon>Pseudomonadati</taxon>
        <taxon>Pseudomonadota</taxon>
        <taxon>Gammaproteobacteria</taxon>
        <taxon>Candidatus Kentrum</taxon>
    </lineage>
</organism>
<evidence type="ECO:0000313" key="3">
    <source>
        <dbReference type="EMBL" id="VFJ56165.1"/>
    </source>
</evidence>
<gene>
    <name evidence="3" type="ORF">BECKFM1743A_GA0114220_101634</name>
    <name evidence="4" type="ORF">BECKFM1743B_GA0114221_102624</name>
    <name evidence="2" type="ORF">BECKFM1743C_GA0114222_101314</name>
</gene>
<dbReference type="GO" id="GO:0032259">
    <property type="term" value="P:methylation"/>
    <property type="evidence" value="ECO:0007669"/>
    <property type="project" value="UniProtKB-KW"/>
</dbReference>
<protein>
    <submittedName>
        <fullName evidence="4">Methyltransferase, FkbM family</fullName>
    </submittedName>
</protein>
<dbReference type="AlphaFoldDB" id="A0A450W7A5"/>
<proteinExistence type="predicted"/>
<dbReference type="InterPro" id="IPR052514">
    <property type="entry name" value="SAM-dependent_MTase"/>
</dbReference>
<keyword evidence="4" id="KW-0489">Methyltransferase</keyword>
<keyword evidence="4" id="KW-0808">Transferase</keyword>
<dbReference type="NCBIfam" id="TIGR01444">
    <property type="entry name" value="fkbM_fam"/>
    <property type="match status" value="1"/>
</dbReference>
<name>A0A450W7A5_9GAMM</name>
<reference evidence="4" key="1">
    <citation type="submission" date="2019-02" db="EMBL/GenBank/DDBJ databases">
        <authorList>
            <person name="Gruber-Vodicka R. H."/>
            <person name="Seah K. B. B."/>
        </authorList>
    </citation>
    <scope>NUCLEOTIDE SEQUENCE</scope>
    <source>
        <strain evidence="3">BECK_BZ163</strain>
        <strain evidence="4">BECK_BZ164</strain>
        <strain evidence="2">BECK_BZ165</strain>
    </source>
</reference>
<feature type="domain" description="Methyltransferase FkbM" evidence="1">
    <location>
        <begin position="102"/>
        <end position="256"/>
    </location>
</feature>
<dbReference type="InterPro" id="IPR029063">
    <property type="entry name" value="SAM-dependent_MTases_sf"/>
</dbReference>
<dbReference type="EMBL" id="CAADFA010000131">
    <property type="protein sequence ID" value="VFJ53917.1"/>
    <property type="molecule type" value="Genomic_DNA"/>
</dbReference>
<dbReference type="EMBL" id="CAADFL010000262">
    <property type="protein sequence ID" value="VFK12940.1"/>
    <property type="molecule type" value="Genomic_DNA"/>
</dbReference>
<evidence type="ECO:0000259" key="1">
    <source>
        <dbReference type="Pfam" id="PF05050"/>
    </source>
</evidence>
<dbReference type="PANTHER" id="PTHR34203:SF15">
    <property type="entry name" value="SLL1173 PROTEIN"/>
    <property type="match status" value="1"/>
</dbReference>
<dbReference type="EMBL" id="CAADEZ010000163">
    <property type="protein sequence ID" value="VFJ56165.1"/>
    <property type="molecule type" value="Genomic_DNA"/>
</dbReference>
<dbReference type="PANTHER" id="PTHR34203">
    <property type="entry name" value="METHYLTRANSFERASE, FKBM FAMILY PROTEIN"/>
    <property type="match status" value="1"/>
</dbReference>
<dbReference type="InterPro" id="IPR006342">
    <property type="entry name" value="FkbM_mtfrase"/>
</dbReference>
<dbReference type="SUPFAM" id="SSF53335">
    <property type="entry name" value="S-adenosyl-L-methionine-dependent methyltransferases"/>
    <property type="match status" value="1"/>
</dbReference>
<accession>A0A450W7A5</accession>
<evidence type="ECO:0000313" key="2">
    <source>
        <dbReference type="EMBL" id="VFJ53917.1"/>
    </source>
</evidence>
<dbReference type="Gene3D" id="3.40.50.150">
    <property type="entry name" value="Vaccinia Virus protein VP39"/>
    <property type="match status" value="1"/>
</dbReference>
<evidence type="ECO:0000313" key="4">
    <source>
        <dbReference type="EMBL" id="VFK12940.1"/>
    </source>
</evidence>
<dbReference type="GO" id="GO:0008168">
    <property type="term" value="F:methyltransferase activity"/>
    <property type="evidence" value="ECO:0007669"/>
    <property type="project" value="UniProtKB-KW"/>
</dbReference>
<sequence length="310" mass="34698">MKGLWRDLFIKVAYRIRTHVWLFDLIRHVYVPPKNVYRKVIIKGAFPVRVTSHATFRIFNHGRAEDSAIETDLFWAGLGNGWEGTSLLLWALLAKDAQCIHDIGANTGVYALTSKCINPKAAVVAFEPSEWVYERLVKNVKLNGPEFDITTEMLAVSDRSGEAILYDSGAIDSASVQPRSGVGVWSFPVSTIRLDEYCAGNCVPDLLKIDVEGHEQHVLYGLGELLAYVKPTMLIEILDEPTAHGVMRAIEGLDYRIFAIREGIGIERVSQPKRVARSDRNYLLCQAALSRRHGLNEHTSHGQIMAALDR</sequence>
<dbReference type="Pfam" id="PF05050">
    <property type="entry name" value="Methyltransf_21"/>
    <property type="match status" value="1"/>
</dbReference>